<dbReference type="FunFam" id="1.20.5.490:FF:000002">
    <property type="entry name" value="TSC22 domain family, member 1"/>
    <property type="match status" value="1"/>
</dbReference>
<dbReference type="CTD" id="9819"/>
<dbReference type="SUPFAM" id="SSF58026">
    <property type="entry name" value="Delta-sleep-inducing peptide immunoreactive peptide"/>
    <property type="match status" value="1"/>
</dbReference>
<dbReference type="AlphaFoldDB" id="F6XD83"/>
<evidence type="ECO:0000313" key="5">
    <source>
        <dbReference type="Proteomes" id="UP000008143"/>
    </source>
</evidence>
<dbReference type="RefSeq" id="XP_002937133.1">
    <property type="nucleotide sequence ID" value="XM_002937087.5"/>
</dbReference>
<evidence type="ECO:0000313" key="4">
    <source>
        <dbReference type="Ensembl" id="ENSXETP00000043387"/>
    </source>
</evidence>
<dbReference type="GeneID" id="100145344"/>
<dbReference type="eggNOG" id="KOG4797">
    <property type="taxonomic scope" value="Eukaryota"/>
</dbReference>
<dbReference type="Pfam" id="PF01166">
    <property type="entry name" value="TSC22"/>
    <property type="match status" value="1"/>
</dbReference>
<dbReference type="KEGG" id="xtr:100145344"/>
<sequence length="728" mass="75846">MSKMPAKKKSCFQITSVITAQSASSITEETESLDDPDESRTEDVSSEIFDVSRATDYGPEDVVERSSSEETLSNVGESETPGAVSPNVPQDGIGVIGTNGGTMSRGSGQGATLGLTNQLSSGTATQITPAATATPTASSVPLVSSQSAATSSTTTTTTCSSRFRVIKLDHGSGEPYRRGRWTCTEFYDRDSDATLITRTGDAIRHTSTFDHSADRDSGLGATGGSVVASAVHGGHGSESAVDSSLCAVSQLLQNEKMNQPSQQQQFLIGQQAVGGMVSQGTAQQMYPGAVTSQQMIVQQSQSHTAAQSATNGKGTSSRNVHTVQSTISLTQQQPSVSVSQPQAFTYSQVQSGHMMSPQPAGQTEYVQHITVIQSQGTTQKPTTSLNASTVAQSSLPGQHLQAGGTQLIGLLPKTSDSVSQGSGLIQSGQATQSQPVHVQHPGSGAQPSVPSIGIVQQKSINQQVSGSSNVSGIPGGHLTMAPGIQNVPATGTGVTGVPSTVPSVSATPVTMPIAPAAFVQSPLSSHTSVSRSNSLIPTVGLPTMQGTSNVHTSLPQSNINQFQTQSQSLVGQIDDRRKSEPLPQPPMSLISEKPFVKVPITDTLTNPLLPVFGLPVDGDEDSSSSANVVAIDNKIEQAMDLVKSHLMYAVREEVEVLKEQIKELIEKNSTLERENALLKSLSNNDQLSQLTNQAGLSTCQQQQPPVTTAPISAPPNAHPAQQPNVSSA</sequence>
<keyword evidence="5" id="KW-1185">Reference proteome</keyword>
<dbReference type="PANTHER" id="PTHR46894">
    <property type="entry name" value="TSC22 DOMAIN FAMILY PROTEIN 2"/>
    <property type="match status" value="1"/>
</dbReference>
<feature type="compositionally biased region" description="Low complexity" evidence="3">
    <location>
        <begin position="718"/>
        <end position="728"/>
    </location>
</feature>
<reference evidence="4" key="2">
    <citation type="submission" date="2011-06" db="UniProtKB">
        <authorList>
            <consortium name="Ensembl"/>
        </authorList>
    </citation>
    <scope>IDENTIFICATION</scope>
</reference>
<feature type="region of interest" description="Disordered" evidence="3">
    <location>
        <begin position="301"/>
        <end position="321"/>
    </location>
</feature>
<feature type="region of interest" description="Disordered" evidence="3">
    <location>
        <begin position="132"/>
        <end position="156"/>
    </location>
</feature>
<dbReference type="Ensembl" id="ENSXETT00000043387">
    <property type="protein sequence ID" value="ENSXETP00000043387"/>
    <property type="gene ID" value="ENSXETG00000020092"/>
</dbReference>
<dbReference type="Proteomes" id="UP000008143">
    <property type="component" value="Chromosome 5"/>
</dbReference>
<dbReference type="Bgee" id="ENSXETG00000020092">
    <property type="expression patterns" value="Expressed in neurula embryo and 13 other cell types or tissues"/>
</dbReference>
<dbReference type="HOGENOM" id="CLU_020315_0_0_1"/>
<evidence type="ECO:0000256" key="3">
    <source>
        <dbReference type="SAM" id="MobiDB-lite"/>
    </source>
</evidence>
<feature type="compositionally biased region" description="Low complexity" evidence="3">
    <location>
        <begin position="144"/>
        <end position="156"/>
    </location>
</feature>
<reference evidence="4" key="1">
    <citation type="journal article" date="2010" name="Science">
        <title>The genome of the Western clawed frog Xenopus tropicalis.</title>
        <authorList>
            <person name="Hellsten U."/>
            <person name="Harland R.M."/>
            <person name="Gilchrist M.J."/>
            <person name="Hendrix D."/>
            <person name="Jurka J."/>
            <person name="Kapitonov V."/>
            <person name="Ovcharenko I."/>
            <person name="Putnam N.H."/>
            <person name="Shu S."/>
            <person name="Taher L."/>
            <person name="Blitz I.L."/>
            <person name="Blumberg B."/>
            <person name="Dichmann D.S."/>
            <person name="Dubchak I."/>
            <person name="Amaya E."/>
            <person name="Detter J.C."/>
            <person name="Fletcher R."/>
            <person name="Gerhard D.S."/>
            <person name="Goodstein D."/>
            <person name="Graves T."/>
            <person name="Grigoriev I.V."/>
            <person name="Grimwood J."/>
            <person name="Kawashima T."/>
            <person name="Lindquist E."/>
            <person name="Lucas S.M."/>
            <person name="Mead P.E."/>
            <person name="Mitros T."/>
            <person name="Ogino H."/>
            <person name="Ohta Y."/>
            <person name="Poliakov A.V."/>
            <person name="Pollet N."/>
            <person name="Robert J."/>
            <person name="Salamov A."/>
            <person name="Sater A.K."/>
            <person name="Schmutz J."/>
            <person name="Terry A."/>
            <person name="Vize P.D."/>
            <person name="Warren W.C."/>
            <person name="Wells D."/>
            <person name="Wills A."/>
            <person name="Wilson R.K."/>
            <person name="Zimmerman L.B."/>
            <person name="Zorn A.M."/>
            <person name="Grainger R."/>
            <person name="Grammer T."/>
            <person name="Khokha M.K."/>
            <person name="Richardson P.M."/>
            <person name="Rokhsar D.S."/>
        </authorList>
    </citation>
    <scope>NUCLEOTIDE SEQUENCE [LARGE SCALE GENOMIC DNA]</scope>
    <source>
        <strain evidence="4">Nigerian</strain>
    </source>
</reference>
<organism evidence="4">
    <name type="scientific">Xenopus tropicalis</name>
    <name type="common">Western clawed frog</name>
    <name type="synonym">Silurana tropicalis</name>
    <dbReference type="NCBI Taxonomy" id="8364"/>
    <lineage>
        <taxon>Eukaryota</taxon>
        <taxon>Metazoa</taxon>
        <taxon>Chordata</taxon>
        <taxon>Craniata</taxon>
        <taxon>Vertebrata</taxon>
        <taxon>Euteleostomi</taxon>
        <taxon>Amphibia</taxon>
        <taxon>Batrachia</taxon>
        <taxon>Anura</taxon>
        <taxon>Pipoidea</taxon>
        <taxon>Pipidae</taxon>
        <taxon>Xenopodinae</taxon>
        <taxon>Xenopus</taxon>
        <taxon>Silurana</taxon>
    </lineage>
</organism>
<dbReference type="InterPro" id="IPR053049">
    <property type="entry name" value="TSC22_domain_protein_2"/>
</dbReference>
<dbReference type="AGR" id="Xenbase:XB-GENE-978247"/>
<name>F6XD83_XENTR</name>
<accession>F6XD83</accession>
<reference evidence="6" key="3">
    <citation type="submission" date="2025-04" db="UniProtKB">
        <authorList>
            <consortium name="RefSeq"/>
        </authorList>
    </citation>
    <scope>IDENTIFICATION</scope>
    <source>
        <strain evidence="6">Nigerian</strain>
        <tissue evidence="6">Liver and blood</tissue>
    </source>
</reference>
<evidence type="ECO:0000256" key="1">
    <source>
        <dbReference type="ARBA" id="ARBA00007908"/>
    </source>
</evidence>
<dbReference type="PANTHER" id="PTHR46894:SF1">
    <property type="entry name" value="TSC22 DOMAIN FAMILY PROTEIN 2"/>
    <property type="match status" value="1"/>
</dbReference>
<feature type="region of interest" description="Disordered" evidence="3">
    <location>
        <begin position="418"/>
        <end position="448"/>
    </location>
</feature>
<comment type="similarity">
    <text evidence="1">Belongs to the TSC-22/Dip/Bun family.</text>
</comment>
<accession>B1H1D3</accession>
<dbReference type="PROSITE" id="PS01289">
    <property type="entry name" value="TSC22"/>
    <property type="match status" value="1"/>
</dbReference>
<protein>
    <submittedName>
        <fullName evidence="4">TSC22 domain family member 2</fullName>
    </submittedName>
    <submittedName>
        <fullName evidence="6">TSC22 domain family protein 2 isoform X2</fullName>
    </submittedName>
</protein>
<feature type="compositionally biased region" description="Polar residues" evidence="3">
    <location>
        <begin position="311"/>
        <end position="321"/>
    </location>
</feature>
<feature type="compositionally biased region" description="Low complexity" evidence="3">
    <location>
        <begin position="301"/>
        <end position="310"/>
    </location>
</feature>
<dbReference type="OrthoDB" id="8961796at2759"/>
<feature type="region of interest" description="Disordered" evidence="3">
    <location>
        <begin position="19"/>
        <end position="116"/>
    </location>
</feature>
<feature type="region of interest" description="Disordered" evidence="3">
    <location>
        <begin position="695"/>
        <end position="728"/>
    </location>
</feature>
<keyword evidence="2" id="KW-0175">Coiled coil</keyword>
<evidence type="ECO:0000313" key="7">
    <source>
        <dbReference type="Xenbase" id="XB-GENE-978247"/>
    </source>
</evidence>
<gene>
    <name evidence="4 6 7" type="primary">tsc22d2</name>
</gene>
<dbReference type="Xenbase" id="XB-GENE-978247">
    <property type="gene designation" value="tsc22d2"/>
</dbReference>
<feature type="compositionally biased region" description="Acidic residues" evidence="3">
    <location>
        <begin position="28"/>
        <end position="37"/>
    </location>
</feature>
<evidence type="ECO:0000313" key="6">
    <source>
        <dbReference type="RefSeq" id="XP_002937133.1"/>
    </source>
</evidence>
<dbReference type="InterPro" id="IPR000580">
    <property type="entry name" value="TSC22/Bun"/>
</dbReference>
<proteinExistence type="inferred from homology"/>
<dbReference type="GeneTree" id="ENSGT00940000160465"/>
<feature type="coiled-coil region" evidence="2">
    <location>
        <begin position="647"/>
        <end position="681"/>
    </location>
</feature>
<dbReference type="InterPro" id="IPR047862">
    <property type="entry name" value="TSC22/BUN_CS"/>
</dbReference>
<feature type="compositionally biased region" description="Polar residues" evidence="3">
    <location>
        <begin position="418"/>
        <end position="436"/>
    </location>
</feature>
<evidence type="ECO:0000256" key="2">
    <source>
        <dbReference type="SAM" id="Coils"/>
    </source>
</evidence>
<feature type="compositionally biased region" description="Polar residues" evidence="3">
    <location>
        <begin position="695"/>
        <end position="710"/>
    </location>
</feature>
<dbReference type="GO" id="GO:0006357">
    <property type="term" value="P:regulation of transcription by RNA polymerase II"/>
    <property type="evidence" value="ECO:0007669"/>
    <property type="project" value="InterPro"/>
</dbReference>
<dbReference type="ExpressionAtlas" id="F6XD83">
    <property type="expression patterns" value="baseline"/>
</dbReference>
<dbReference type="Gene3D" id="1.20.5.490">
    <property type="entry name" value="Single helix bin"/>
    <property type="match status" value="1"/>
</dbReference>